<accession>A0A9N9I627</accession>
<keyword evidence="2" id="KW-1185">Reference proteome</keyword>
<name>A0A9N9I627_9GLOM</name>
<comment type="caution">
    <text evidence="1">The sequence shown here is derived from an EMBL/GenBank/DDBJ whole genome shotgun (WGS) entry which is preliminary data.</text>
</comment>
<gene>
    <name evidence="1" type="ORF">ALEPTO_LOCUS12307</name>
</gene>
<dbReference type="EMBL" id="CAJVPS010026759">
    <property type="protein sequence ID" value="CAG8722391.1"/>
    <property type="molecule type" value="Genomic_DNA"/>
</dbReference>
<sequence length="258" mass="30178">MSNIIKNEILKDDEKLKFKLLFTSINKKKTFFIYSTSKSKQKLDQTNNVPFLPNLIHDSFNQYTWEEEAIPQIFTAAIQHIQSHYVIEETIIMRDALKRITWPRFRSTANNAQEAEWQEIFLNNTDKYLPGFKYLWEVEWEPVPGRPDLGQNDLIMTNGYGVFAVVEVKLIYDEDAVDNKRIRKVTEQARKYKDCFIKENMNNCKVLAVIGVTFTNQKNGTVRFLEEYDSLIANAIANACKLNIENFLFNLNNLIQNS</sequence>
<protein>
    <submittedName>
        <fullName evidence="1">2135_t:CDS:1</fullName>
    </submittedName>
</protein>
<dbReference type="AlphaFoldDB" id="A0A9N9I627"/>
<dbReference type="Proteomes" id="UP000789508">
    <property type="component" value="Unassembled WGS sequence"/>
</dbReference>
<evidence type="ECO:0000313" key="2">
    <source>
        <dbReference type="Proteomes" id="UP000789508"/>
    </source>
</evidence>
<evidence type="ECO:0000313" key="1">
    <source>
        <dbReference type="EMBL" id="CAG8722391.1"/>
    </source>
</evidence>
<dbReference type="OrthoDB" id="2366574at2759"/>
<reference evidence="1" key="1">
    <citation type="submission" date="2021-06" db="EMBL/GenBank/DDBJ databases">
        <authorList>
            <person name="Kallberg Y."/>
            <person name="Tangrot J."/>
            <person name="Rosling A."/>
        </authorList>
    </citation>
    <scope>NUCLEOTIDE SEQUENCE</scope>
    <source>
        <strain evidence="1">FL130A</strain>
    </source>
</reference>
<organism evidence="1 2">
    <name type="scientific">Ambispora leptoticha</name>
    <dbReference type="NCBI Taxonomy" id="144679"/>
    <lineage>
        <taxon>Eukaryota</taxon>
        <taxon>Fungi</taxon>
        <taxon>Fungi incertae sedis</taxon>
        <taxon>Mucoromycota</taxon>
        <taxon>Glomeromycotina</taxon>
        <taxon>Glomeromycetes</taxon>
        <taxon>Archaeosporales</taxon>
        <taxon>Ambisporaceae</taxon>
        <taxon>Ambispora</taxon>
    </lineage>
</organism>
<feature type="non-terminal residue" evidence="1">
    <location>
        <position position="258"/>
    </location>
</feature>
<proteinExistence type="predicted"/>